<reference evidence="1" key="1">
    <citation type="submission" date="2022-12" db="EMBL/GenBank/DDBJ databases">
        <authorList>
            <person name="Webb A."/>
        </authorList>
    </citation>
    <scope>NUCLEOTIDE SEQUENCE</scope>
    <source>
        <strain evidence="1">Pd1</strain>
    </source>
</reference>
<evidence type="ECO:0000313" key="1">
    <source>
        <dbReference type="EMBL" id="CAI5746727.1"/>
    </source>
</evidence>
<dbReference type="AlphaFoldDB" id="A0AAV0VDS5"/>
<proteinExistence type="predicted"/>
<keyword evidence="2" id="KW-1185">Reference proteome</keyword>
<gene>
    <name evidence="1" type="ORF">PDE001_LOCUS11692</name>
</gene>
<organism evidence="1 2">
    <name type="scientific">Peronospora destructor</name>
    <dbReference type="NCBI Taxonomy" id="86335"/>
    <lineage>
        <taxon>Eukaryota</taxon>
        <taxon>Sar</taxon>
        <taxon>Stramenopiles</taxon>
        <taxon>Oomycota</taxon>
        <taxon>Peronosporomycetes</taxon>
        <taxon>Peronosporales</taxon>
        <taxon>Peronosporaceae</taxon>
        <taxon>Peronospora</taxon>
    </lineage>
</organism>
<dbReference type="EMBL" id="CANTFM010002614">
    <property type="protein sequence ID" value="CAI5746727.1"/>
    <property type="molecule type" value="Genomic_DNA"/>
</dbReference>
<dbReference type="Proteomes" id="UP001162029">
    <property type="component" value="Unassembled WGS sequence"/>
</dbReference>
<evidence type="ECO:0000313" key="2">
    <source>
        <dbReference type="Proteomes" id="UP001162029"/>
    </source>
</evidence>
<comment type="caution">
    <text evidence="1">The sequence shown here is derived from an EMBL/GenBank/DDBJ whole genome shotgun (WGS) entry which is preliminary data.</text>
</comment>
<protein>
    <submittedName>
        <fullName evidence="1">Uncharacterized protein</fullName>
    </submittedName>
</protein>
<name>A0AAV0VDS5_9STRA</name>
<accession>A0AAV0VDS5</accession>
<sequence>MAVCPSVTNFEPDDDDDCDVNDSILLPKTLNTDLLKHSDSAVSLNDLTVSSTSSLAGYGLHLSTMAQSKSGYVCSIAASSLFGPHLEPYPNASSHQNGSQDDDTIHNVLSPENLRFHDCRSLLQAVEERKLQTLSRRHGFFFTTGRKKTLLPGVNEASERTQSSGSLFQRFALRRQKPVV</sequence>